<feature type="transmembrane region" description="Helical" evidence="1">
    <location>
        <begin position="194"/>
        <end position="217"/>
    </location>
</feature>
<feature type="transmembrane region" description="Helical" evidence="1">
    <location>
        <begin position="229"/>
        <end position="253"/>
    </location>
</feature>
<gene>
    <name evidence="2" type="ORF">ENK44_08785</name>
</gene>
<feature type="transmembrane region" description="Helical" evidence="1">
    <location>
        <begin position="88"/>
        <end position="108"/>
    </location>
</feature>
<keyword evidence="1" id="KW-0812">Transmembrane</keyword>
<feature type="transmembrane region" description="Helical" evidence="1">
    <location>
        <begin position="58"/>
        <end position="76"/>
    </location>
</feature>
<feature type="transmembrane region" description="Helical" evidence="1">
    <location>
        <begin position="6"/>
        <end position="28"/>
    </location>
</feature>
<dbReference type="EMBL" id="DRQG01000083">
    <property type="protein sequence ID" value="HGY55783.1"/>
    <property type="molecule type" value="Genomic_DNA"/>
</dbReference>
<keyword evidence="1" id="KW-0472">Membrane</keyword>
<dbReference type="AlphaFoldDB" id="A0A7V4U1A5"/>
<accession>A0A7V4U1A5</accession>
<dbReference type="Proteomes" id="UP000885779">
    <property type="component" value="Unassembled WGS sequence"/>
</dbReference>
<evidence type="ECO:0000313" key="2">
    <source>
        <dbReference type="EMBL" id="HGY55783.1"/>
    </source>
</evidence>
<sequence>MNHSETVWLYLLIYFSARLFFVNTRIFLSRRKPQVVFPIKRVLWGILAFLFIERLEAALLLFVLHGTVVSLEFLAFKIGRFRPRLQYTAQLVLALILIPAAITAWIPLLPSAANPIHSIFLNFVQAITYINPALQSNMAAVSTGFIFTLKEATIIIRFALQRIQAVPADEKQPGKRDVKEYERGRFIGNLERSLIYFLILFNQIGAIGIIIALKSLARFKKMDDKDFAEYFLIGSFLSIILAAIPAVVVKYMAG</sequence>
<protein>
    <recommendedName>
        <fullName evidence="3">DUF3307 domain-containing protein</fullName>
    </recommendedName>
</protein>
<keyword evidence="1" id="KW-1133">Transmembrane helix</keyword>
<evidence type="ECO:0000256" key="1">
    <source>
        <dbReference type="SAM" id="Phobius"/>
    </source>
</evidence>
<evidence type="ECO:0008006" key="3">
    <source>
        <dbReference type="Google" id="ProtNLM"/>
    </source>
</evidence>
<proteinExistence type="predicted"/>
<name>A0A7V4U1A5_CALAY</name>
<comment type="caution">
    <text evidence="2">The sequence shown here is derived from an EMBL/GenBank/DDBJ whole genome shotgun (WGS) entry which is preliminary data.</text>
</comment>
<reference evidence="2" key="1">
    <citation type="journal article" date="2020" name="mSystems">
        <title>Genome- and Community-Level Interaction Insights into Carbon Utilization and Element Cycling Functions of Hydrothermarchaeota in Hydrothermal Sediment.</title>
        <authorList>
            <person name="Zhou Z."/>
            <person name="Liu Y."/>
            <person name="Xu W."/>
            <person name="Pan J."/>
            <person name="Luo Z.H."/>
            <person name="Li M."/>
        </authorList>
    </citation>
    <scope>NUCLEOTIDE SEQUENCE [LARGE SCALE GENOMIC DNA]</scope>
    <source>
        <strain evidence="2">HyVt-577</strain>
    </source>
</reference>
<organism evidence="2">
    <name type="scientific">Caldithrix abyssi</name>
    <dbReference type="NCBI Taxonomy" id="187145"/>
    <lineage>
        <taxon>Bacteria</taxon>
        <taxon>Pseudomonadati</taxon>
        <taxon>Calditrichota</taxon>
        <taxon>Calditrichia</taxon>
        <taxon>Calditrichales</taxon>
        <taxon>Calditrichaceae</taxon>
        <taxon>Caldithrix</taxon>
    </lineage>
</organism>